<dbReference type="GO" id="GO:0003756">
    <property type="term" value="F:protein disulfide isomerase activity"/>
    <property type="evidence" value="ECO:0007669"/>
    <property type="project" value="UniProtKB-EC"/>
</dbReference>
<evidence type="ECO:0000256" key="2">
    <source>
        <dbReference type="ARBA" id="ARBA00004167"/>
    </source>
</evidence>
<evidence type="ECO:0000256" key="5">
    <source>
        <dbReference type="ARBA" id="ARBA00022989"/>
    </source>
</evidence>
<dbReference type="InterPro" id="IPR052250">
    <property type="entry name" value="PDI_TMX3"/>
</dbReference>
<evidence type="ECO:0000256" key="6">
    <source>
        <dbReference type="ARBA" id="ARBA00023136"/>
    </source>
</evidence>
<keyword evidence="4 7" id="KW-0812">Transmembrane</keyword>
<comment type="subcellular location">
    <subcellularLocation>
        <location evidence="2">Membrane</location>
        <topology evidence="2">Single-pass membrane protein</topology>
    </subcellularLocation>
</comment>
<accession>A0AAN8AF73</accession>
<comment type="caution">
    <text evidence="8">The sequence shown here is derived from an EMBL/GenBank/DDBJ whole genome shotgun (WGS) entry which is preliminary data.</text>
</comment>
<dbReference type="GO" id="GO:0005783">
    <property type="term" value="C:endoplasmic reticulum"/>
    <property type="evidence" value="ECO:0007669"/>
    <property type="project" value="TreeGrafter"/>
</dbReference>
<comment type="catalytic activity">
    <reaction evidence="1">
        <text>Catalyzes the rearrangement of -S-S- bonds in proteins.</text>
        <dbReference type="EC" id="5.3.4.1"/>
    </reaction>
</comment>
<protein>
    <recommendedName>
        <fullName evidence="3">protein disulfide-isomerase</fullName>
        <ecNumber evidence="3">5.3.4.1</ecNumber>
    </recommendedName>
</protein>
<keyword evidence="9" id="KW-1185">Reference proteome</keyword>
<dbReference type="EMBL" id="JAUZQC010000014">
    <property type="protein sequence ID" value="KAK5860531.1"/>
    <property type="molecule type" value="Genomic_DNA"/>
</dbReference>
<dbReference type="EC" id="5.3.4.1" evidence="3"/>
<dbReference type="AlphaFoldDB" id="A0AAN8AF73"/>
<organism evidence="8 9">
    <name type="scientific">Eleginops maclovinus</name>
    <name type="common">Patagonian blennie</name>
    <name type="synonym">Eleginus maclovinus</name>
    <dbReference type="NCBI Taxonomy" id="56733"/>
    <lineage>
        <taxon>Eukaryota</taxon>
        <taxon>Metazoa</taxon>
        <taxon>Chordata</taxon>
        <taxon>Craniata</taxon>
        <taxon>Vertebrata</taxon>
        <taxon>Euteleostomi</taxon>
        <taxon>Actinopterygii</taxon>
        <taxon>Neopterygii</taxon>
        <taxon>Teleostei</taxon>
        <taxon>Neoteleostei</taxon>
        <taxon>Acanthomorphata</taxon>
        <taxon>Eupercaria</taxon>
        <taxon>Perciformes</taxon>
        <taxon>Notothenioidei</taxon>
        <taxon>Eleginopidae</taxon>
        <taxon>Eleginops</taxon>
    </lineage>
</organism>
<dbReference type="PANTHER" id="PTHR46426:SF1">
    <property type="entry name" value="PROTEIN DISULFIDE-ISOMERASE TMX3"/>
    <property type="match status" value="1"/>
</dbReference>
<evidence type="ECO:0000256" key="7">
    <source>
        <dbReference type="SAM" id="Phobius"/>
    </source>
</evidence>
<evidence type="ECO:0000256" key="1">
    <source>
        <dbReference type="ARBA" id="ARBA00001182"/>
    </source>
</evidence>
<dbReference type="GO" id="GO:0009986">
    <property type="term" value="C:cell surface"/>
    <property type="evidence" value="ECO:0007669"/>
    <property type="project" value="TreeGrafter"/>
</dbReference>
<name>A0AAN8AF73_ELEMC</name>
<keyword evidence="6 7" id="KW-0472">Membrane</keyword>
<dbReference type="GO" id="GO:0016020">
    <property type="term" value="C:membrane"/>
    <property type="evidence" value="ECO:0007669"/>
    <property type="project" value="UniProtKB-SubCell"/>
</dbReference>
<sequence>MEGSDYISGLVMGEVSLPSFIVVNLSTDGYFLPEGGVQSEQQLLDFLNGVLDGSVAPQGGNSVDQRVLRFLFESRSSLRLMFSKFPVLGYVFISVPFAIISAFIYVCCWRRRDPSSDDEDDNDKKND</sequence>
<evidence type="ECO:0000313" key="9">
    <source>
        <dbReference type="Proteomes" id="UP001346869"/>
    </source>
</evidence>
<dbReference type="PANTHER" id="PTHR46426">
    <property type="entry name" value="PROTEIN DISULFIDE-ISOMERASE TMX3"/>
    <property type="match status" value="1"/>
</dbReference>
<feature type="transmembrane region" description="Helical" evidence="7">
    <location>
        <begin position="87"/>
        <end position="108"/>
    </location>
</feature>
<keyword evidence="5 7" id="KW-1133">Transmembrane helix</keyword>
<evidence type="ECO:0000256" key="3">
    <source>
        <dbReference type="ARBA" id="ARBA00012723"/>
    </source>
</evidence>
<evidence type="ECO:0000256" key="4">
    <source>
        <dbReference type="ARBA" id="ARBA00022692"/>
    </source>
</evidence>
<gene>
    <name evidence="8" type="ORF">PBY51_021999</name>
</gene>
<proteinExistence type="predicted"/>
<dbReference type="Proteomes" id="UP001346869">
    <property type="component" value="Unassembled WGS sequence"/>
</dbReference>
<reference evidence="8 9" key="2">
    <citation type="journal article" date="2023" name="Mol. Biol. Evol.">
        <title>Genomics of Secondarily Temperate Adaptation in the Only Non-Antarctic Icefish.</title>
        <authorList>
            <person name="Rivera-Colon A.G."/>
            <person name="Rayamajhi N."/>
            <person name="Minhas B.F."/>
            <person name="Madrigal G."/>
            <person name="Bilyk K.T."/>
            <person name="Yoon V."/>
            <person name="Hune M."/>
            <person name="Gregory S."/>
            <person name="Cheng C.H.C."/>
            <person name="Catchen J.M."/>
        </authorList>
    </citation>
    <scope>NUCLEOTIDE SEQUENCE [LARGE SCALE GENOMIC DNA]</scope>
    <source>
        <strain evidence="8">JMC-PN-2008</strain>
    </source>
</reference>
<evidence type="ECO:0000313" key="8">
    <source>
        <dbReference type="EMBL" id="KAK5860531.1"/>
    </source>
</evidence>
<reference evidence="8 9" key="1">
    <citation type="journal article" date="2023" name="Genes (Basel)">
        <title>Chromosome-Level Genome Assembly and Circadian Gene Repertoire of the Patagonia Blennie Eleginops maclovinus-The Closest Ancestral Proxy of Antarctic Cryonotothenioids.</title>
        <authorList>
            <person name="Cheng C.C."/>
            <person name="Rivera-Colon A.G."/>
            <person name="Minhas B.F."/>
            <person name="Wilson L."/>
            <person name="Rayamajhi N."/>
            <person name="Vargas-Chacoff L."/>
            <person name="Catchen J.M."/>
        </authorList>
    </citation>
    <scope>NUCLEOTIDE SEQUENCE [LARGE SCALE GENOMIC DNA]</scope>
    <source>
        <strain evidence="8">JMC-PN-2008</strain>
    </source>
</reference>